<sequence length="99" mass="10881">MDTWSNIVLDCLDVYQLDIRGVALLLVSVRSIMLLPLVVMHVGSLLLWMSSSKSLIRSERAMPCGFAVLSCQSGCRELKSPATIRDFKGKPSILSELAV</sequence>
<dbReference type="Proteomes" id="UP000887458">
    <property type="component" value="Unassembled WGS sequence"/>
</dbReference>
<accession>A0ABQ8JA72</accession>
<reference evidence="2 3" key="2">
    <citation type="journal article" date="2022" name="Mol. Biol. Evol.">
        <title>Comparative Genomics Reveals Insights into the Divergent Evolution of Astigmatic Mites and Household Pest Adaptations.</title>
        <authorList>
            <person name="Xiong Q."/>
            <person name="Wan A.T."/>
            <person name="Liu X."/>
            <person name="Fung C.S."/>
            <person name="Xiao X."/>
            <person name="Malainual N."/>
            <person name="Hou J."/>
            <person name="Wang L."/>
            <person name="Wang M."/>
            <person name="Yang K.Y."/>
            <person name="Cui Y."/>
            <person name="Leung E.L."/>
            <person name="Nong W."/>
            <person name="Shin S.K."/>
            <person name="Au S.W."/>
            <person name="Jeong K.Y."/>
            <person name="Chew F.T."/>
            <person name="Hui J.H."/>
            <person name="Leung T.F."/>
            <person name="Tungtrongchitr A."/>
            <person name="Zhong N."/>
            <person name="Liu Z."/>
            <person name="Tsui S.K."/>
        </authorList>
    </citation>
    <scope>NUCLEOTIDE SEQUENCE [LARGE SCALE GENOMIC DNA]</scope>
    <source>
        <strain evidence="2">Derp</strain>
    </source>
</reference>
<dbReference type="EMBL" id="NJHN03000060">
    <property type="protein sequence ID" value="KAH9419261.1"/>
    <property type="molecule type" value="Genomic_DNA"/>
</dbReference>
<comment type="caution">
    <text evidence="2">The sequence shown here is derived from an EMBL/GenBank/DDBJ whole genome shotgun (WGS) entry which is preliminary data.</text>
</comment>
<proteinExistence type="predicted"/>
<gene>
    <name evidence="2" type="ORF">DERP_005768</name>
</gene>
<evidence type="ECO:0000256" key="1">
    <source>
        <dbReference type="SAM" id="Phobius"/>
    </source>
</evidence>
<evidence type="ECO:0000313" key="2">
    <source>
        <dbReference type="EMBL" id="KAH9419261.1"/>
    </source>
</evidence>
<keyword evidence="3" id="KW-1185">Reference proteome</keyword>
<keyword evidence="1" id="KW-0472">Membrane</keyword>
<keyword evidence="1" id="KW-1133">Transmembrane helix</keyword>
<organism evidence="2 3">
    <name type="scientific">Dermatophagoides pteronyssinus</name>
    <name type="common">European house dust mite</name>
    <dbReference type="NCBI Taxonomy" id="6956"/>
    <lineage>
        <taxon>Eukaryota</taxon>
        <taxon>Metazoa</taxon>
        <taxon>Ecdysozoa</taxon>
        <taxon>Arthropoda</taxon>
        <taxon>Chelicerata</taxon>
        <taxon>Arachnida</taxon>
        <taxon>Acari</taxon>
        <taxon>Acariformes</taxon>
        <taxon>Sarcoptiformes</taxon>
        <taxon>Astigmata</taxon>
        <taxon>Psoroptidia</taxon>
        <taxon>Analgoidea</taxon>
        <taxon>Pyroglyphidae</taxon>
        <taxon>Dermatophagoidinae</taxon>
        <taxon>Dermatophagoides</taxon>
    </lineage>
</organism>
<name>A0ABQ8JA72_DERPT</name>
<keyword evidence="1" id="KW-0812">Transmembrane</keyword>
<evidence type="ECO:0000313" key="3">
    <source>
        <dbReference type="Proteomes" id="UP000887458"/>
    </source>
</evidence>
<reference evidence="2 3" key="1">
    <citation type="journal article" date="2018" name="J. Allergy Clin. Immunol.">
        <title>High-quality assembly of Dermatophagoides pteronyssinus genome and transcriptome reveals a wide range of novel allergens.</title>
        <authorList>
            <person name="Liu X.Y."/>
            <person name="Yang K.Y."/>
            <person name="Wang M.Q."/>
            <person name="Kwok J.S."/>
            <person name="Zeng X."/>
            <person name="Yang Z."/>
            <person name="Xiao X.J."/>
            <person name="Lau C.P."/>
            <person name="Li Y."/>
            <person name="Huang Z.M."/>
            <person name="Ba J.G."/>
            <person name="Yim A.K."/>
            <person name="Ouyang C.Y."/>
            <person name="Ngai S.M."/>
            <person name="Chan T.F."/>
            <person name="Leung E.L."/>
            <person name="Liu L."/>
            <person name="Liu Z.G."/>
            <person name="Tsui S.K."/>
        </authorList>
    </citation>
    <scope>NUCLEOTIDE SEQUENCE [LARGE SCALE GENOMIC DNA]</scope>
    <source>
        <strain evidence="2">Derp</strain>
    </source>
</reference>
<feature type="transmembrane region" description="Helical" evidence="1">
    <location>
        <begin position="22"/>
        <end position="48"/>
    </location>
</feature>
<protein>
    <submittedName>
        <fullName evidence="2">Uncharacterized protein</fullName>
    </submittedName>
</protein>